<evidence type="ECO:0000313" key="3">
    <source>
        <dbReference type="Proteomes" id="UP000693970"/>
    </source>
</evidence>
<sequence>MKLDEIVFRDTPTRRPNVLPGASNHDSGDYIGDDSSRLSYMEDGGDHIFDDDEFVPFLTSSGSRHSPISNNISNNNNNGEGRVYEIDLNDENDGNHSPFKRGVQNRYGSATAQVAAAAGGSLGRNNLSVYQSMDESFLFEDAIQPPSNDSSLDIEQMWQEESYYLGNDCQQTAYDMIYNQNREVMYGTNPSRDPTKPPLDISLLIDEQDPVKPASELSMGIIELLDQTRQEQQTILLDIFDDHASRVSGEESGRTSTTNSTTTGSSGSSRTVKTRGAPGVAFAAGTAAGFAMGMSQKWRTMDVEKQSDLPITTLLSLGNIGGRSAAAGLVAMGNDSDKSLDSIQIGDYDDNKDDDASFVSASSGEESDDDEEKKLKQQILWAVGGAGVMALFGWAGKRS</sequence>
<dbReference type="AlphaFoldDB" id="A0A9K3K6E0"/>
<reference evidence="2" key="2">
    <citation type="submission" date="2021-04" db="EMBL/GenBank/DDBJ databases">
        <authorList>
            <person name="Podell S."/>
        </authorList>
    </citation>
    <scope>NUCLEOTIDE SEQUENCE</scope>
    <source>
        <strain evidence="2">Hildebrandi</strain>
    </source>
</reference>
<reference evidence="2" key="1">
    <citation type="journal article" date="2021" name="Sci. Rep.">
        <title>Diploid genomic architecture of Nitzschia inconspicua, an elite biomass production diatom.</title>
        <authorList>
            <person name="Oliver A."/>
            <person name="Podell S."/>
            <person name="Pinowska A."/>
            <person name="Traller J.C."/>
            <person name="Smith S.R."/>
            <person name="McClure R."/>
            <person name="Beliaev A."/>
            <person name="Bohutskyi P."/>
            <person name="Hill E.A."/>
            <person name="Rabines A."/>
            <person name="Zheng H."/>
            <person name="Allen L.Z."/>
            <person name="Kuo A."/>
            <person name="Grigoriev I.V."/>
            <person name="Allen A.E."/>
            <person name="Hazlebeck D."/>
            <person name="Allen E.E."/>
        </authorList>
    </citation>
    <scope>NUCLEOTIDE SEQUENCE</scope>
    <source>
        <strain evidence="2">Hildebrandi</strain>
    </source>
</reference>
<keyword evidence="3" id="KW-1185">Reference proteome</keyword>
<feature type="region of interest" description="Disordered" evidence="1">
    <location>
        <begin position="1"/>
        <end position="33"/>
    </location>
</feature>
<feature type="compositionally biased region" description="Low complexity" evidence="1">
    <location>
        <begin position="254"/>
        <end position="274"/>
    </location>
</feature>
<evidence type="ECO:0000313" key="2">
    <source>
        <dbReference type="EMBL" id="KAG7337820.1"/>
    </source>
</evidence>
<organism evidence="2 3">
    <name type="scientific">Nitzschia inconspicua</name>
    <dbReference type="NCBI Taxonomy" id="303405"/>
    <lineage>
        <taxon>Eukaryota</taxon>
        <taxon>Sar</taxon>
        <taxon>Stramenopiles</taxon>
        <taxon>Ochrophyta</taxon>
        <taxon>Bacillariophyta</taxon>
        <taxon>Bacillariophyceae</taxon>
        <taxon>Bacillariophycidae</taxon>
        <taxon>Bacillariales</taxon>
        <taxon>Bacillariaceae</taxon>
        <taxon>Nitzschia</taxon>
    </lineage>
</organism>
<accession>A0A9K3K6E0</accession>
<dbReference type="Proteomes" id="UP000693970">
    <property type="component" value="Unassembled WGS sequence"/>
</dbReference>
<feature type="region of interest" description="Disordered" evidence="1">
    <location>
        <begin position="341"/>
        <end position="373"/>
    </location>
</feature>
<feature type="region of interest" description="Disordered" evidence="1">
    <location>
        <begin position="60"/>
        <end position="80"/>
    </location>
</feature>
<proteinExistence type="predicted"/>
<gene>
    <name evidence="2" type="ORF">IV203_020244</name>
</gene>
<comment type="caution">
    <text evidence="2">The sequence shown here is derived from an EMBL/GenBank/DDBJ whole genome shotgun (WGS) entry which is preliminary data.</text>
</comment>
<feature type="compositionally biased region" description="Basic and acidic residues" evidence="1">
    <location>
        <begin position="1"/>
        <end position="13"/>
    </location>
</feature>
<protein>
    <submittedName>
        <fullName evidence="2">Uncharacterized protein</fullName>
    </submittedName>
</protein>
<name>A0A9K3K6E0_9STRA</name>
<dbReference type="EMBL" id="JAGRRH010000073">
    <property type="protein sequence ID" value="KAG7337820.1"/>
    <property type="molecule type" value="Genomic_DNA"/>
</dbReference>
<feature type="region of interest" description="Disordered" evidence="1">
    <location>
        <begin position="246"/>
        <end position="274"/>
    </location>
</feature>
<evidence type="ECO:0000256" key="1">
    <source>
        <dbReference type="SAM" id="MobiDB-lite"/>
    </source>
</evidence>
<feature type="compositionally biased region" description="Low complexity" evidence="1">
    <location>
        <begin position="68"/>
        <end position="78"/>
    </location>
</feature>